<dbReference type="Pfam" id="PF01258">
    <property type="entry name" value="zf-dskA_traR"/>
    <property type="match status" value="1"/>
</dbReference>
<dbReference type="KEGG" id="daf:Desaf_0196"/>
<keyword evidence="1" id="KW-0479">Metal-binding</keyword>
<dbReference type="HOGENOM" id="CLU_043144_2_1_7"/>
<dbReference type="PANTHER" id="PTHR33823:SF4">
    <property type="entry name" value="GENERAL STRESS PROTEIN 16O"/>
    <property type="match status" value="1"/>
</dbReference>
<dbReference type="Proteomes" id="UP000007844">
    <property type="component" value="Chromosome"/>
</dbReference>
<evidence type="ECO:0000313" key="7">
    <source>
        <dbReference type="Proteomes" id="UP000007844"/>
    </source>
</evidence>
<accession>F3YVG4</accession>
<dbReference type="SUPFAM" id="SSF57716">
    <property type="entry name" value="Glucocorticoid receptor-like (DNA-binding domain)"/>
    <property type="match status" value="1"/>
</dbReference>
<evidence type="ECO:0000256" key="3">
    <source>
        <dbReference type="ARBA" id="ARBA00022833"/>
    </source>
</evidence>
<evidence type="ECO:0000313" key="6">
    <source>
        <dbReference type="EMBL" id="EGJ48556.1"/>
    </source>
</evidence>
<evidence type="ECO:0000259" key="5">
    <source>
        <dbReference type="Pfam" id="PF01258"/>
    </source>
</evidence>
<dbReference type="PANTHER" id="PTHR33823">
    <property type="entry name" value="RNA POLYMERASE-BINDING TRANSCRIPTION FACTOR DKSA-RELATED"/>
    <property type="match status" value="1"/>
</dbReference>
<dbReference type="Gene3D" id="1.20.120.910">
    <property type="entry name" value="DksA, coiled-coil domain"/>
    <property type="match status" value="1"/>
</dbReference>
<sequence>MRQSRFNSIKNNIETEIASIREALQKWTSYNETQDPITVSELAGTGMSYLAWKKRMDQRLFELSRALSRMEGENYGTCADCGEDIPIQRLEAVPDTVYCVGCMRHREG</sequence>
<dbReference type="EMBL" id="CP003221">
    <property type="protein sequence ID" value="EGJ48556.1"/>
    <property type="molecule type" value="Genomic_DNA"/>
</dbReference>
<protein>
    <submittedName>
        <fullName evidence="6">Transcriptional regulator, TraR/DksA family</fullName>
    </submittedName>
</protein>
<dbReference type="STRING" id="690850.Desaf_0196"/>
<name>F3YVG4_DESAF</name>
<keyword evidence="2" id="KW-0863">Zinc-finger</keyword>
<dbReference type="InterPro" id="IPR000962">
    <property type="entry name" value="Znf_DskA_TraR"/>
</dbReference>
<feature type="domain" description="Zinc finger DksA/TraR C4-type" evidence="5">
    <location>
        <begin position="74"/>
        <end position="102"/>
    </location>
</feature>
<dbReference type="eggNOG" id="COG1734">
    <property type="taxonomic scope" value="Bacteria"/>
</dbReference>
<evidence type="ECO:0000256" key="1">
    <source>
        <dbReference type="ARBA" id="ARBA00022723"/>
    </source>
</evidence>
<dbReference type="AlphaFoldDB" id="F3YVG4"/>
<dbReference type="RefSeq" id="WP_014258421.1">
    <property type="nucleotide sequence ID" value="NC_016629.1"/>
</dbReference>
<gene>
    <name evidence="6" type="ORF">Desaf_0196</name>
</gene>
<proteinExistence type="predicted"/>
<organism evidence="6 7">
    <name type="scientific">Desulfocurvibacter africanus subsp. africanus str. Walvis Bay</name>
    <dbReference type="NCBI Taxonomy" id="690850"/>
    <lineage>
        <taxon>Bacteria</taxon>
        <taxon>Pseudomonadati</taxon>
        <taxon>Thermodesulfobacteriota</taxon>
        <taxon>Desulfovibrionia</taxon>
        <taxon>Desulfovibrionales</taxon>
        <taxon>Desulfovibrionaceae</taxon>
        <taxon>Desulfocurvibacter</taxon>
    </lineage>
</organism>
<evidence type="ECO:0000256" key="2">
    <source>
        <dbReference type="ARBA" id="ARBA00022771"/>
    </source>
</evidence>
<dbReference type="GO" id="GO:0008270">
    <property type="term" value="F:zinc ion binding"/>
    <property type="evidence" value="ECO:0007669"/>
    <property type="project" value="UniProtKB-KW"/>
</dbReference>
<reference evidence="6 7" key="1">
    <citation type="journal article" date="2011" name="J. Bacteriol.">
        <title>Genome sequence of the mercury-methylating and pleomorphic Desulfovibrio africanus Strain Walvis Bay.</title>
        <authorList>
            <person name="Brown S.D."/>
            <person name="Wall J.D."/>
            <person name="Kucken A.M."/>
            <person name="Gilmour C.C."/>
            <person name="Podar M."/>
            <person name="Brandt C.C."/>
            <person name="Teshima H."/>
            <person name="Detter J.C."/>
            <person name="Han C.S."/>
            <person name="Land M.L."/>
            <person name="Lucas S."/>
            <person name="Han J."/>
            <person name="Pennacchio L."/>
            <person name="Nolan M."/>
            <person name="Pitluck S."/>
            <person name="Woyke T."/>
            <person name="Goodwin L."/>
            <person name="Palumbo A.V."/>
            <person name="Elias D.A."/>
        </authorList>
    </citation>
    <scope>NUCLEOTIDE SEQUENCE [LARGE SCALE GENOMIC DNA]</scope>
    <source>
        <strain evidence="6 7">Walvis Bay</strain>
    </source>
</reference>
<evidence type="ECO:0000256" key="4">
    <source>
        <dbReference type="PROSITE-ProRule" id="PRU00510"/>
    </source>
</evidence>
<keyword evidence="3" id="KW-0862">Zinc</keyword>
<feature type="zinc finger region" description="dksA C4-type" evidence="4">
    <location>
        <begin position="78"/>
        <end position="102"/>
    </location>
</feature>
<dbReference type="PROSITE" id="PS51128">
    <property type="entry name" value="ZF_DKSA_2"/>
    <property type="match status" value="1"/>
</dbReference>
<keyword evidence="7" id="KW-1185">Reference proteome</keyword>